<keyword evidence="1" id="KW-1133">Transmembrane helix</keyword>
<comment type="caution">
    <text evidence="2">The sequence shown here is derived from an EMBL/GenBank/DDBJ whole genome shotgun (WGS) entry which is preliminary data.</text>
</comment>
<evidence type="ECO:0000256" key="1">
    <source>
        <dbReference type="SAM" id="Phobius"/>
    </source>
</evidence>
<evidence type="ECO:0000313" key="2">
    <source>
        <dbReference type="EMBL" id="MBC6680878.1"/>
    </source>
</evidence>
<keyword evidence="3" id="KW-1185">Reference proteome</keyword>
<sequence>MGNILQRLIYNLSAMAPLCFIFALVWYWQKKTMKIPCIAIGIGIALIILFMISFAYGKKHLAPIKIRTSDIAPYDSWVIMYIITYMFPFASLAIEDFNLIICVVIGGVLIMAVPCVNTAIPNPILFLRGYHFYQVSGENGISGCVLISRRRIRKAKDLKMVNRIFDFLFLDAERR</sequence>
<dbReference type="EMBL" id="JACRYT010000020">
    <property type="protein sequence ID" value="MBC6680878.1"/>
    <property type="molecule type" value="Genomic_DNA"/>
</dbReference>
<reference evidence="2" key="1">
    <citation type="submission" date="2020-08" db="EMBL/GenBank/DDBJ databases">
        <title>Genome public.</title>
        <authorList>
            <person name="Liu C."/>
            <person name="Sun Q."/>
        </authorList>
    </citation>
    <scope>NUCLEOTIDE SEQUENCE</scope>
    <source>
        <strain evidence="2">BX12</strain>
    </source>
</reference>
<gene>
    <name evidence="2" type="ORF">H9L42_13705</name>
</gene>
<feature type="transmembrane region" description="Helical" evidence="1">
    <location>
        <begin position="33"/>
        <end position="56"/>
    </location>
</feature>
<feature type="transmembrane region" description="Helical" evidence="1">
    <location>
        <begin position="7"/>
        <end position="27"/>
    </location>
</feature>
<dbReference type="RefSeq" id="WP_187303975.1">
    <property type="nucleotide sequence ID" value="NZ_JACRYT010000020.1"/>
</dbReference>
<keyword evidence="1" id="KW-0472">Membrane</keyword>
<dbReference type="AlphaFoldDB" id="A0A923SX18"/>
<keyword evidence="1" id="KW-0812">Transmembrane</keyword>
<proteinExistence type="predicted"/>
<dbReference type="Proteomes" id="UP000602647">
    <property type="component" value="Unassembled WGS sequence"/>
</dbReference>
<accession>A0A923SX18</accession>
<name>A0A923SX18_9FIRM</name>
<feature type="transmembrane region" description="Helical" evidence="1">
    <location>
        <begin position="77"/>
        <end position="94"/>
    </location>
</feature>
<organism evidence="2 3">
    <name type="scientific">Zhenpiania hominis</name>
    <dbReference type="NCBI Taxonomy" id="2763644"/>
    <lineage>
        <taxon>Bacteria</taxon>
        <taxon>Bacillati</taxon>
        <taxon>Bacillota</taxon>
        <taxon>Clostridia</taxon>
        <taxon>Peptostreptococcales</taxon>
        <taxon>Anaerovoracaceae</taxon>
        <taxon>Zhenpiania</taxon>
    </lineage>
</organism>
<evidence type="ECO:0000313" key="3">
    <source>
        <dbReference type="Proteomes" id="UP000602647"/>
    </source>
</evidence>
<protein>
    <submittedName>
        <fullName evidence="2">Uncharacterized protein</fullName>
    </submittedName>
</protein>
<feature type="transmembrane region" description="Helical" evidence="1">
    <location>
        <begin position="100"/>
        <end position="120"/>
    </location>
</feature>